<keyword evidence="3" id="KW-1185">Reference proteome</keyword>
<gene>
    <name evidence="2" type="ORF">BN2614_LOCUS6</name>
</gene>
<keyword evidence="1" id="KW-0472">Membrane</keyword>
<dbReference type="AlphaFoldDB" id="A0A9X9LXZ9"/>
<keyword evidence="1" id="KW-0812">Transmembrane</keyword>
<feature type="transmembrane region" description="Helical" evidence="1">
    <location>
        <begin position="28"/>
        <end position="54"/>
    </location>
</feature>
<name>A0A9X9LXZ9_GULGU</name>
<comment type="caution">
    <text evidence="2">The sequence shown here is derived from an EMBL/GenBank/DDBJ whole genome shotgun (WGS) entry which is preliminary data.</text>
</comment>
<evidence type="ECO:0000313" key="2">
    <source>
        <dbReference type="EMBL" id="VCW98886.1"/>
    </source>
</evidence>
<organism evidence="2 3">
    <name type="scientific">Gulo gulo</name>
    <name type="common">Wolverine</name>
    <name type="synonym">Gluton</name>
    <dbReference type="NCBI Taxonomy" id="48420"/>
    <lineage>
        <taxon>Eukaryota</taxon>
        <taxon>Metazoa</taxon>
        <taxon>Chordata</taxon>
        <taxon>Craniata</taxon>
        <taxon>Vertebrata</taxon>
        <taxon>Euteleostomi</taxon>
        <taxon>Mammalia</taxon>
        <taxon>Eutheria</taxon>
        <taxon>Laurasiatheria</taxon>
        <taxon>Carnivora</taxon>
        <taxon>Caniformia</taxon>
        <taxon>Musteloidea</taxon>
        <taxon>Mustelidae</taxon>
        <taxon>Guloninae</taxon>
        <taxon>Gulo</taxon>
    </lineage>
</organism>
<accession>A0A9X9LXZ9</accession>
<dbReference type="EMBL" id="CYRY02026829">
    <property type="protein sequence ID" value="VCW98886.1"/>
    <property type="molecule type" value="Genomic_DNA"/>
</dbReference>
<dbReference type="Proteomes" id="UP000269945">
    <property type="component" value="Unassembled WGS sequence"/>
</dbReference>
<evidence type="ECO:0000256" key="1">
    <source>
        <dbReference type="SAM" id="Phobius"/>
    </source>
</evidence>
<proteinExistence type="predicted"/>
<keyword evidence="1" id="KW-1133">Transmembrane helix</keyword>
<sequence>MFASGGHFSFTCLTPASQQMLTSLSHLFGFALPALGFGSALCCLVIVAHAAILLSSPLSDSRACALMD</sequence>
<reference evidence="2 3" key="1">
    <citation type="submission" date="2018-10" db="EMBL/GenBank/DDBJ databases">
        <authorList>
            <person name="Ekblom R."/>
            <person name="Jareborg N."/>
        </authorList>
    </citation>
    <scope>NUCLEOTIDE SEQUENCE [LARGE SCALE GENOMIC DNA]</scope>
    <source>
        <tissue evidence="2">Muscle</tissue>
    </source>
</reference>
<evidence type="ECO:0000313" key="3">
    <source>
        <dbReference type="Proteomes" id="UP000269945"/>
    </source>
</evidence>
<protein>
    <submittedName>
        <fullName evidence="2">Uncharacterized protein</fullName>
    </submittedName>
</protein>